<evidence type="ECO:0000313" key="2">
    <source>
        <dbReference type="Proteomes" id="UP001282288"/>
    </source>
</evidence>
<sequence>MSDSILVRISLVDRDDRIGQQEQQVLVQVQVPGVARVGWRLPIRMHASLVLSPWEDALRDVFLYSDRRFLPEPDAQVRAARERVRGWLAEPENKVAMHAAWVSDRILRDPITRRLHEQVIVRDAEIQQLRAEVGSEHLAYERLRVALESPRRDRRVLRARVAELEGTLRQIRYLHTDSPMGPCPVCIDADALGRGKDYTVPWPCPTAQLTGAEEFVPDGITRRLAPTQTLQPEPEAPALIIHRAQWDSMPLGLYSTPDAARAHCEDHARRDLPTAAAIDWVTDPEDGVAELHATVDGEQGPTGYTVVPLEVTSEYDEEADE</sequence>
<reference evidence="1" key="1">
    <citation type="journal article" date="2023" name="Microb. Genom.">
        <title>Mesoterricola silvestris gen. nov., sp. nov., Mesoterricola sediminis sp. nov., Geothrix oryzae sp. nov., Geothrix edaphica sp. nov., Geothrix rubra sp. nov., and Geothrix limicola sp. nov., six novel members of Acidobacteriota isolated from soils.</title>
        <authorList>
            <person name="Weisberg A.J."/>
            <person name="Pearce E."/>
            <person name="Kramer C.G."/>
            <person name="Chang J.H."/>
            <person name="Clarke C.R."/>
        </authorList>
    </citation>
    <scope>NUCLEOTIDE SEQUENCE</scope>
    <source>
        <strain evidence="1">NRRL_B-16521</strain>
    </source>
</reference>
<accession>A0AAP6EL30</accession>
<proteinExistence type="predicted"/>
<dbReference type="GeneID" id="69804758"/>
<evidence type="ECO:0000313" key="1">
    <source>
        <dbReference type="EMBL" id="MDX2966618.1"/>
    </source>
</evidence>
<gene>
    <name evidence="1" type="ORF">PV399_44000</name>
</gene>
<protein>
    <submittedName>
        <fullName evidence="1">Uncharacterized protein</fullName>
    </submittedName>
</protein>
<comment type="caution">
    <text evidence="1">The sequence shown here is derived from an EMBL/GenBank/DDBJ whole genome shotgun (WGS) entry which is preliminary data.</text>
</comment>
<dbReference type="RefSeq" id="WP_010353382.1">
    <property type="nucleotide sequence ID" value="NZ_JAGJBY010000001.1"/>
</dbReference>
<dbReference type="AlphaFoldDB" id="A0AAP6EL30"/>
<organism evidence="1 2">
    <name type="scientific">Streptomyces acidiscabies</name>
    <dbReference type="NCBI Taxonomy" id="42234"/>
    <lineage>
        <taxon>Bacteria</taxon>
        <taxon>Bacillati</taxon>
        <taxon>Actinomycetota</taxon>
        <taxon>Actinomycetes</taxon>
        <taxon>Kitasatosporales</taxon>
        <taxon>Streptomycetaceae</taxon>
        <taxon>Streptomyces</taxon>
    </lineage>
</organism>
<dbReference type="EMBL" id="JARAWC010000063">
    <property type="protein sequence ID" value="MDX2966618.1"/>
    <property type="molecule type" value="Genomic_DNA"/>
</dbReference>
<name>A0AAP6EL30_9ACTN</name>
<dbReference type="Proteomes" id="UP001282288">
    <property type="component" value="Unassembled WGS sequence"/>
</dbReference>